<sequence length="160" mass="16732">MRPSLMIAVLALAATGCATSGFEQLYPGMTPAQVASTMGKGPAHAQEYQDGSSAWYFDEDHCVLMRDNVLVAKSTTQTRTAVHTPVGSLKDQDKAFCGPPGAEGNANREQTLQTPFGTFKGTVDPAAVTEQVKNSVRSQKVAPPAQNAPDAGAQATQPAP</sequence>
<evidence type="ECO:0000313" key="3">
    <source>
        <dbReference type="EMBL" id="RKH94244.1"/>
    </source>
</evidence>
<feature type="signal peptide" evidence="2">
    <location>
        <begin position="1"/>
        <end position="20"/>
    </location>
</feature>
<protein>
    <recommendedName>
        <fullName evidence="5">Lipoprotein</fullName>
    </recommendedName>
</protein>
<dbReference type="PROSITE" id="PS51257">
    <property type="entry name" value="PROKAR_LIPOPROTEIN"/>
    <property type="match status" value="1"/>
</dbReference>
<dbReference type="Proteomes" id="UP000278907">
    <property type="component" value="Unassembled WGS sequence"/>
</dbReference>
<accession>A0ABX9Q7W9</accession>
<proteinExistence type="predicted"/>
<reference evidence="3 4" key="1">
    <citation type="submission" date="2018-09" db="EMBL/GenBank/DDBJ databases">
        <authorList>
            <person name="Livingstone P.G."/>
            <person name="Whitworth D.E."/>
        </authorList>
    </citation>
    <scope>NUCLEOTIDE SEQUENCE [LARGE SCALE GENOMIC DNA]</scope>
    <source>
        <strain evidence="3 4">CA031B</strain>
    </source>
</reference>
<organism evidence="3 4">
    <name type="scientific">Corallococcus praedator</name>
    <dbReference type="NCBI Taxonomy" id="2316724"/>
    <lineage>
        <taxon>Bacteria</taxon>
        <taxon>Pseudomonadati</taxon>
        <taxon>Myxococcota</taxon>
        <taxon>Myxococcia</taxon>
        <taxon>Myxococcales</taxon>
        <taxon>Cystobacterineae</taxon>
        <taxon>Myxococcaceae</taxon>
        <taxon>Corallococcus</taxon>
    </lineage>
</organism>
<keyword evidence="2" id="KW-0732">Signal</keyword>
<comment type="caution">
    <text evidence="3">The sequence shown here is derived from an EMBL/GenBank/DDBJ whole genome shotgun (WGS) entry which is preliminary data.</text>
</comment>
<keyword evidence="4" id="KW-1185">Reference proteome</keyword>
<evidence type="ECO:0000256" key="1">
    <source>
        <dbReference type="SAM" id="MobiDB-lite"/>
    </source>
</evidence>
<evidence type="ECO:0000313" key="4">
    <source>
        <dbReference type="Proteomes" id="UP000278907"/>
    </source>
</evidence>
<feature type="region of interest" description="Disordered" evidence="1">
    <location>
        <begin position="131"/>
        <end position="160"/>
    </location>
</feature>
<evidence type="ECO:0000256" key="2">
    <source>
        <dbReference type="SAM" id="SignalP"/>
    </source>
</evidence>
<dbReference type="RefSeq" id="WP_120582699.1">
    <property type="nucleotide sequence ID" value="NZ_RAWI01000384.1"/>
</dbReference>
<feature type="chain" id="PRO_5045816749" description="Lipoprotein" evidence="2">
    <location>
        <begin position="21"/>
        <end position="160"/>
    </location>
</feature>
<gene>
    <name evidence="3" type="ORF">D7Y13_33500</name>
</gene>
<evidence type="ECO:0008006" key="5">
    <source>
        <dbReference type="Google" id="ProtNLM"/>
    </source>
</evidence>
<dbReference type="EMBL" id="RAWI01000384">
    <property type="protein sequence ID" value="RKH94244.1"/>
    <property type="molecule type" value="Genomic_DNA"/>
</dbReference>
<name>A0ABX9Q7W9_9BACT</name>